<name>A0A6C0X297_9GEMI</name>
<organism evidence="2 3">
    <name type="scientific">Bean latent virus</name>
    <dbReference type="NCBI Taxonomy" id="2703869"/>
    <lineage>
        <taxon>Viruses</taxon>
        <taxon>Monodnaviria</taxon>
        <taxon>Shotokuvirae</taxon>
        <taxon>Cressdnaviricota</taxon>
        <taxon>Repensiviricetes</taxon>
        <taxon>Geplafuvirales</taxon>
        <taxon>Geminiviridae</taxon>
        <taxon>Begomovirus</taxon>
        <taxon>Begomovirus phaseolilatens</taxon>
    </lineage>
</organism>
<evidence type="ECO:0000313" key="2">
    <source>
        <dbReference type="EMBL" id="QIC52926.1"/>
    </source>
</evidence>
<keyword evidence="3" id="KW-1185">Reference proteome</keyword>
<dbReference type="KEGG" id="vg:65103135"/>
<feature type="transmembrane region" description="Helical" evidence="1">
    <location>
        <begin position="83"/>
        <end position="108"/>
    </location>
</feature>
<dbReference type="Proteomes" id="UP000680844">
    <property type="component" value="Genome"/>
</dbReference>
<accession>A0A6C0X297</accession>
<keyword evidence="1" id="KW-0812">Transmembrane</keyword>
<reference evidence="2 3" key="1">
    <citation type="submission" date="2019-07" db="EMBL/GenBank/DDBJ databases">
        <title>Bean latent virus: a new begomovirus causing asymptomatic infections in common bean (Phaseolus vulgaris).</title>
        <authorList>
            <person name="Martinez-Marrero N."/>
            <person name="Avalos-Calleros J.A."/>
            <person name="Chiquito-Almanza E."/>
            <person name="Acosta-Gallegos J.A."/>
            <person name="Ambriz-Granados S."/>
            <person name="Arguello-Astorga G.R."/>
            <person name="Anaya-Lopez J.L."/>
        </authorList>
    </citation>
    <scope>NUCLEOTIDE SEQUENCE [LARGE SCALE GENOMIC DNA]</scope>
    <source>
        <strain evidence="2">CN30 Nayarit</strain>
    </source>
</reference>
<keyword evidence="1" id="KW-1133">Transmembrane helix</keyword>
<protein>
    <submittedName>
        <fullName evidence="2">Uncharacterized protein</fullName>
    </submittedName>
</protein>
<dbReference type="GeneID" id="65103135"/>
<dbReference type="EMBL" id="MN158325">
    <property type="protein sequence ID" value="QIC52926.1"/>
    <property type="molecule type" value="Genomic_DNA"/>
</dbReference>
<sequence length="119" mass="13356">MLILFNSKCLSAMPRGAQWRGPPRSAAPRIIRLVEVWVQRWTRPLLGLTGPCIGSPGYIGSKEDLTSLEAVKGLVRSSHLNSVMIFLMLVRSFVYLMSHVVTVLLIVWENVFVLSLCIF</sequence>
<evidence type="ECO:0000313" key="3">
    <source>
        <dbReference type="Proteomes" id="UP000680844"/>
    </source>
</evidence>
<evidence type="ECO:0000256" key="1">
    <source>
        <dbReference type="SAM" id="Phobius"/>
    </source>
</evidence>
<proteinExistence type="predicted"/>
<dbReference type="RefSeq" id="YP_010087810.1">
    <property type="nucleotide sequence ID" value="NC_055589.1"/>
</dbReference>
<keyword evidence="1" id="KW-0472">Membrane</keyword>